<feature type="region of interest" description="Disordered" evidence="1">
    <location>
        <begin position="138"/>
        <end position="160"/>
    </location>
</feature>
<dbReference type="GO" id="GO:0061711">
    <property type="term" value="F:tRNA N(6)-L-threonylcarbamoyladenine synthase activity"/>
    <property type="evidence" value="ECO:0007669"/>
    <property type="project" value="UniProtKB-EC"/>
</dbReference>
<dbReference type="InterPro" id="IPR043129">
    <property type="entry name" value="ATPase_NBD"/>
</dbReference>
<dbReference type="Gene3D" id="3.30.420.40">
    <property type="match status" value="2"/>
</dbReference>
<dbReference type="PANTHER" id="PTHR11735">
    <property type="entry name" value="TRNA N6-ADENOSINE THREONYLCARBAMOYLTRANSFERASE"/>
    <property type="match status" value="1"/>
</dbReference>
<dbReference type="PANTHER" id="PTHR11735:SF11">
    <property type="entry name" value="TRNA THREONYLCARBAMOYLADENOSINE BIOSYNTHESIS PROTEIN TSAB"/>
    <property type="match status" value="1"/>
</dbReference>
<gene>
    <name evidence="3" type="primary">tsaB</name>
    <name evidence="3" type="ORF">WDZ17_03700</name>
</gene>
<reference evidence="3 4" key="1">
    <citation type="journal article" date="2017" name="Int. J. Syst. Evol. Microbiol.">
        <title>Pseudokineococcus basanitobsidens sp. nov., isolated from volcanic rock.</title>
        <authorList>
            <person name="Lee D.W."/>
            <person name="Park M.Y."/>
            <person name="Kim J.J."/>
            <person name="Kim B.S."/>
        </authorList>
    </citation>
    <scope>NUCLEOTIDE SEQUENCE [LARGE SCALE GENOMIC DNA]</scope>
    <source>
        <strain evidence="3 4">DSM 103726</strain>
    </source>
</reference>
<dbReference type="EMBL" id="JBBIAA010000002">
    <property type="protein sequence ID" value="MEJ5944394.1"/>
    <property type="molecule type" value="Genomic_DNA"/>
</dbReference>
<feature type="domain" description="Gcp-like" evidence="2">
    <location>
        <begin position="31"/>
        <end position="155"/>
    </location>
</feature>
<keyword evidence="3" id="KW-0808">Transferase</keyword>
<evidence type="ECO:0000259" key="2">
    <source>
        <dbReference type="Pfam" id="PF00814"/>
    </source>
</evidence>
<dbReference type="NCBIfam" id="TIGR03725">
    <property type="entry name" value="T6A_YeaZ"/>
    <property type="match status" value="1"/>
</dbReference>
<dbReference type="SUPFAM" id="SSF53067">
    <property type="entry name" value="Actin-like ATPase domain"/>
    <property type="match status" value="2"/>
</dbReference>
<dbReference type="Proteomes" id="UP001387100">
    <property type="component" value="Unassembled WGS sequence"/>
</dbReference>
<keyword evidence="3" id="KW-0012">Acyltransferase</keyword>
<comment type="caution">
    <text evidence="3">The sequence shown here is derived from an EMBL/GenBank/DDBJ whole genome shotgun (WGS) entry which is preliminary data.</text>
</comment>
<accession>A0ABU8RH63</accession>
<dbReference type="InterPro" id="IPR000905">
    <property type="entry name" value="Gcp-like_dom"/>
</dbReference>
<evidence type="ECO:0000313" key="3">
    <source>
        <dbReference type="EMBL" id="MEJ5944394.1"/>
    </source>
</evidence>
<proteinExistence type="predicted"/>
<dbReference type="EC" id="2.3.1.234" evidence="3"/>
<organism evidence="3 4">
    <name type="scientific">Pseudokineococcus basanitobsidens</name>
    <dbReference type="NCBI Taxonomy" id="1926649"/>
    <lineage>
        <taxon>Bacteria</taxon>
        <taxon>Bacillati</taxon>
        <taxon>Actinomycetota</taxon>
        <taxon>Actinomycetes</taxon>
        <taxon>Kineosporiales</taxon>
        <taxon>Kineosporiaceae</taxon>
        <taxon>Pseudokineococcus</taxon>
    </lineage>
</organism>
<dbReference type="Pfam" id="PF00814">
    <property type="entry name" value="TsaD"/>
    <property type="match status" value="1"/>
</dbReference>
<evidence type="ECO:0000256" key="1">
    <source>
        <dbReference type="SAM" id="MobiDB-lite"/>
    </source>
</evidence>
<sequence length="245" mass="24573">MLLALDTSASAGAALLERDVVLAAAASPDRRRHAEVLQPLVEQVLASAGAGRADVTAVAVGVGPGPYTGLRVGMAAALVLGLALDVPVHGVCSLDAAALAAWSTAADGVRGRLGVATDARRREVYWATYATYESCRATSEDGAGPGAAGPRRVAGPDVGSARDVAGEAPAWVGPGTGLYPESLPAADVRADLGVTAAWVGRVAAEALAGRGALRLVPVEPLYLRRPDAVAVADRTPPPLPASVAP</sequence>
<name>A0ABU8RH63_9ACTN</name>
<dbReference type="InterPro" id="IPR022496">
    <property type="entry name" value="T6A_TsaB"/>
</dbReference>
<keyword evidence="4" id="KW-1185">Reference proteome</keyword>
<protein>
    <submittedName>
        <fullName evidence="3">tRNA (Adenosine(37)-N6)-threonylcarbamoyltransferase complex dimerization subunit type 1 TsaB</fullName>
        <ecNumber evidence="3">2.3.1.234</ecNumber>
    </submittedName>
</protein>
<evidence type="ECO:0000313" key="4">
    <source>
        <dbReference type="Proteomes" id="UP001387100"/>
    </source>
</evidence>